<evidence type="ECO:0000256" key="3">
    <source>
        <dbReference type="ARBA" id="ARBA00022723"/>
    </source>
</evidence>
<sequence>MHKGLLFDLDGVIVDTAKYHYLAWKEIADELGIDFTEQDNERLKGVSRMQSFEIVLEVGGKTMSREEKEQYCEKKNEVYLTYIRKLKESEILPGIRAFLEDVKEKGYKIALGSASKNSRLILDRLHLTEIFDEIIDGTKTSKAKPDPEIFVLGAKALGFACEECIVFEDAKAGIEAAHAGGMQAVGIGSRSRLPEADFNIPGFADMEIEAIEKALN</sequence>
<dbReference type="InterPro" id="IPR023214">
    <property type="entry name" value="HAD_sf"/>
</dbReference>
<evidence type="ECO:0000256" key="7">
    <source>
        <dbReference type="ARBA" id="ARBA00044926"/>
    </source>
</evidence>
<feature type="binding site" evidence="11">
    <location>
        <position position="24"/>
    </location>
    <ligand>
        <name>substrate</name>
    </ligand>
</feature>
<dbReference type="SFLD" id="SFLDS00003">
    <property type="entry name" value="Haloacid_Dehalogenase"/>
    <property type="match status" value="1"/>
</dbReference>
<dbReference type="GO" id="GO:0008801">
    <property type="term" value="F:beta-phosphoglucomutase activity"/>
    <property type="evidence" value="ECO:0007669"/>
    <property type="project" value="UniProtKB-EC"/>
</dbReference>
<feature type="binding site" evidence="12">
    <location>
        <position position="10"/>
    </location>
    <ligand>
        <name>Mg(2+)</name>
        <dbReference type="ChEBI" id="CHEBI:18420"/>
    </ligand>
</feature>
<keyword evidence="2" id="KW-0597">Phosphoprotein</keyword>
<dbReference type="CDD" id="cd02598">
    <property type="entry name" value="HAD_BPGM"/>
    <property type="match status" value="1"/>
</dbReference>
<evidence type="ECO:0000256" key="10">
    <source>
        <dbReference type="PIRSR" id="PIRSR610972-1"/>
    </source>
</evidence>
<dbReference type="SFLD" id="SFLDG01129">
    <property type="entry name" value="C1.5:_HAD__Beta-PGM__Phosphata"/>
    <property type="match status" value="1"/>
</dbReference>
<dbReference type="EMBL" id="LNAM01000175">
    <property type="protein sequence ID" value="KSV58355.1"/>
    <property type="molecule type" value="Genomic_DNA"/>
</dbReference>
<dbReference type="GO" id="GO:0005975">
    <property type="term" value="P:carbohydrate metabolic process"/>
    <property type="evidence" value="ECO:0007669"/>
    <property type="project" value="InterPro"/>
</dbReference>
<dbReference type="InterPro" id="IPR010976">
    <property type="entry name" value="B-phosphoglucomutase_hydrolase"/>
</dbReference>
<evidence type="ECO:0000313" key="14">
    <source>
        <dbReference type="EMBL" id="KSV58355.1"/>
    </source>
</evidence>
<feature type="binding site" evidence="11">
    <location>
        <begin position="113"/>
        <end position="117"/>
    </location>
    <ligand>
        <name>substrate</name>
    </ligand>
</feature>
<dbReference type="EC" id="5.4.2.6" evidence="8"/>
<evidence type="ECO:0000256" key="2">
    <source>
        <dbReference type="ARBA" id="ARBA00022553"/>
    </source>
</evidence>
<evidence type="ECO:0000256" key="12">
    <source>
        <dbReference type="PIRSR" id="PIRSR610972-3"/>
    </source>
</evidence>
<evidence type="ECO:0000256" key="1">
    <source>
        <dbReference type="ARBA" id="ARBA00006171"/>
    </source>
</evidence>
<dbReference type="Gene3D" id="1.10.150.240">
    <property type="entry name" value="Putative phosphatase, domain 2"/>
    <property type="match status" value="1"/>
</dbReference>
<feature type="active site" description="Nucleophile" evidence="10">
    <location>
        <position position="8"/>
    </location>
</feature>
<dbReference type="InterPro" id="IPR010972">
    <property type="entry name" value="Beta-PGM"/>
</dbReference>
<gene>
    <name evidence="14" type="ORF">ASU35_02845</name>
</gene>
<evidence type="ECO:0000256" key="13">
    <source>
        <dbReference type="PIRSR" id="PIRSR610972-4"/>
    </source>
</evidence>
<dbReference type="InterPro" id="IPR051600">
    <property type="entry name" value="Beta-PGM-like"/>
</dbReference>
<keyword evidence="6" id="KW-0119">Carbohydrate metabolism</keyword>
<dbReference type="NCBIfam" id="TIGR02009">
    <property type="entry name" value="PGMB-YQAB-SF"/>
    <property type="match status" value="1"/>
</dbReference>
<evidence type="ECO:0000256" key="9">
    <source>
        <dbReference type="ARBA" id="ARBA00044991"/>
    </source>
</evidence>
<dbReference type="InterPro" id="IPR036412">
    <property type="entry name" value="HAD-like_sf"/>
</dbReference>
<evidence type="ECO:0000256" key="5">
    <source>
        <dbReference type="ARBA" id="ARBA00023235"/>
    </source>
</evidence>
<evidence type="ECO:0000256" key="8">
    <source>
        <dbReference type="ARBA" id="ARBA00044968"/>
    </source>
</evidence>
<feature type="binding site" evidence="12">
    <location>
        <position position="169"/>
    </location>
    <ligand>
        <name>Mg(2+)</name>
        <dbReference type="ChEBI" id="CHEBI:18420"/>
    </ligand>
</feature>
<dbReference type="Gene3D" id="3.40.50.1000">
    <property type="entry name" value="HAD superfamily/HAD-like"/>
    <property type="match status" value="1"/>
</dbReference>
<feature type="binding site" evidence="12">
    <location>
        <position position="168"/>
    </location>
    <ligand>
        <name>Mg(2+)</name>
        <dbReference type="ChEBI" id="CHEBI:18420"/>
    </ligand>
</feature>
<evidence type="ECO:0000313" key="15">
    <source>
        <dbReference type="Proteomes" id="UP000054874"/>
    </source>
</evidence>
<evidence type="ECO:0000256" key="6">
    <source>
        <dbReference type="ARBA" id="ARBA00023277"/>
    </source>
</evidence>
<feature type="binding site" evidence="12">
    <location>
        <position position="8"/>
    </location>
    <ligand>
        <name>Mg(2+)</name>
        <dbReference type="ChEBI" id="CHEBI:18420"/>
    </ligand>
</feature>
<feature type="binding site" evidence="11">
    <location>
        <position position="144"/>
    </location>
    <ligand>
        <name>substrate</name>
    </ligand>
</feature>
<feature type="binding site" evidence="11">
    <location>
        <begin position="43"/>
        <end position="48"/>
    </location>
    <ligand>
        <name>substrate</name>
    </ligand>
</feature>
<comment type="caution">
    <text evidence="14">The sequence shown here is derived from an EMBL/GenBank/DDBJ whole genome shotgun (WGS) entry which is preliminary data.</text>
</comment>
<name>A0A0V8QD85_9FIRM</name>
<dbReference type="SUPFAM" id="SSF56784">
    <property type="entry name" value="HAD-like"/>
    <property type="match status" value="1"/>
</dbReference>
<dbReference type="STRING" id="290052.ASU35_02845"/>
<feature type="binding site" evidence="11">
    <location>
        <position position="51"/>
    </location>
    <ligand>
        <name>substrate</name>
    </ligand>
</feature>
<dbReference type="Pfam" id="PF13419">
    <property type="entry name" value="HAD_2"/>
    <property type="match status" value="1"/>
</dbReference>
<accession>A0A0V8QD85</accession>
<feature type="binding site" evidence="11">
    <location>
        <position position="75"/>
    </location>
    <ligand>
        <name>substrate</name>
    </ligand>
</feature>
<dbReference type="AlphaFoldDB" id="A0A0V8QD85"/>
<dbReference type="Proteomes" id="UP000054874">
    <property type="component" value="Unassembled WGS sequence"/>
</dbReference>
<dbReference type="SFLD" id="SFLDF00046">
    <property type="entry name" value="beta-phosphoglucomutase"/>
    <property type="match status" value="1"/>
</dbReference>
<dbReference type="PANTHER" id="PTHR46193">
    <property type="entry name" value="6-PHOSPHOGLUCONATE PHOSPHATASE"/>
    <property type="match status" value="1"/>
</dbReference>
<evidence type="ECO:0000256" key="11">
    <source>
        <dbReference type="PIRSR" id="PIRSR610972-2"/>
    </source>
</evidence>
<keyword evidence="5" id="KW-0413">Isomerase</keyword>
<evidence type="ECO:0000256" key="4">
    <source>
        <dbReference type="ARBA" id="ARBA00022842"/>
    </source>
</evidence>
<comment type="similarity">
    <text evidence="1">Belongs to the HAD-like hydrolase superfamily. CbbY/CbbZ/Gph/YieH family.</text>
</comment>
<dbReference type="RefSeq" id="WP_058353396.1">
    <property type="nucleotide sequence ID" value="NZ_CABMMD010000175.1"/>
</dbReference>
<dbReference type="SFLD" id="SFLDG01135">
    <property type="entry name" value="C1.5.6:_HAD__Beta-PGM__Phospha"/>
    <property type="match status" value="1"/>
</dbReference>
<feature type="binding site" evidence="11">
    <location>
        <begin position="8"/>
        <end position="10"/>
    </location>
    <ligand>
        <name>substrate</name>
    </ligand>
</feature>
<dbReference type="InterPro" id="IPR023198">
    <property type="entry name" value="PGP-like_dom2"/>
</dbReference>
<feature type="active site" description="Proton donor/acceptor" evidence="10">
    <location>
        <position position="10"/>
    </location>
</feature>
<dbReference type="NCBIfam" id="TIGR01990">
    <property type="entry name" value="bPGM"/>
    <property type="match status" value="1"/>
</dbReference>
<comment type="catalytic activity">
    <reaction evidence="7">
        <text>beta-D-glucose 1-phosphate = beta-D-glucose 6-phosphate</text>
        <dbReference type="Rhea" id="RHEA:20113"/>
        <dbReference type="ChEBI" id="CHEBI:57684"/>
        <dbReference type="ChEBI" id="CHEBI:58247"/>
        <dbReference type="EC" id="5.4.2.6"/>
    </reaction>
</comment>
<keyword evidence="3 12" id="KW-0479">Metal-binding</keyword>
<dbReference type="InterPro" id="IPR006439">
    <property type="entry name" value="HAD-SF_hydro_IA"/>
</dbReference>
<protein>
    <recommendedName>
        <fullName evidence="9">Beta-phosphoglucomutase</fullName>
        <ecNumber evidence="8">5.4.2.6</ecNumber>
    </recommendedName>
</protein>
<feature type="site" description="Important for catalytic activity and assists the phosphoryl transfer reaction to Asp8 by balancing charge and orienting the reacting groups" evidence="13">
    <location>
        <position position="144"/>
    </location>
</feature>
<dbReference type="OrthoDB" id="9797743at2"/>
<keyword evidence="15" id="KW-1185">Reference proteome</keyword>
<dbReference type="PANTHER" id="PTHR46193:SF18">
    <property type="entry name" value="HEXITOL PHOSPHATASE B"/>
    <property type="match status" value="1"/>
</dbReference>
<dbReference type="InterPro" id="IPR041492">
    <property type="entry name" value="HAD_2"/>
</dbReference>
<dbReference type="GO" id="GO:0000287">
    <property type="term" value="F:magnesium ion binding"/>
    <property type="evidence" value="ECO:0007669"/>
    <property type="project" value="InterPro"/>
</dbReference>
<organism evidence="14 15">
    <name type="scientific">Acetivibrio ethanolgignens</name>
    <dbReference type="NCBI Taxonomy" id="290052"/>
    <lineage>
        <taxon>Bacteria</taxon>
        <taxon>Bacillati</taxon>
        <taxon>Bacillota</taxon>
        <taxon>Clostridia</taxon>
        <taxon>Eubacteriales</taxon>
        <taxon>Oscillospiraceae</taxon>
        <taxon>Acetivibrio</taxon>
    </lineage>
</organism>
<proteinExistence type="inferred from homology"/>
<feature type="site" description="Important for catalytic activity and assists the phosphoryl transfer reaction to Asp8 by balancing charge and orienting the reacting groups" evidence="13">
    <location>
        <position position="113"/>
    </location>
</feature>
<keyword evidence="4 12" id="KW-0460">Magnesium</keyword>
<dbReference type="NCBIfam" id="TIGR01509">
    <property type="entry name" value="HAD-SF-IA-v3"/>
    <property type="match status" value="1"/>
</dbReference>
<reference evidence="14 15" key="1">
    <citation type="submission" date="2015-11" db="EMBL/GenBank/DDBJ databases">
        <title>Butyribacter intestini gen. nov., sp. nov., a butyric acid-producing bacterium of the family Lachnospiraceae isolated from the human faeces.</title>
        <authorList>
            <person name="Zou Y."/>
            <person name="Xue W."/>
            <person name="Luo G."/>
            <person name="Lv M."/>
        </authorList>
    </citation>
    <scope>NUCLEOTIDE SEQUENCE [LARGE SCALE GENOMIC DNA]</scope>
    <source>
        <strain evidence="14 15">ACET-33324</strain>
    </source>
</reference>
<comment type="cofactor">
    <cofactor evidence="12">
        <name>Mg(2+)</name>
        <dbReference type="ChEBI" id="CHEBI:18420"/>
    </cofactor>
    <text evidence="12">Binds 2 magnesium ions per subunit.</text>
</comment>